<feature type="non-terminal residue" evidence="3">
    <location>
        <position position="1"/>
    </location>
</feature>
<keyword evidence="4" id="KW-1185">Reference proteome</keyword>
<dbReference type="Pfam" id="PF00012">
    <property type="entry name" value="HSP70"/>
    <property type="match status" value="1"/>
</dbReference>
<evidence type="ECO:0000313" key="3">
    <source>
        <dbReference type="EMBL" id="RDX90306.1"/>
    </source>
</evidence>
<evidence type="ECO:0000256" key="2">
    <source>
        <dbReference type="ARBA" id="ARBA00022840"/>
    </source>
</evidence>
<organism evidence="3 4">
    <name type="scientific">Mucuna pruriens</name>
    <name type="common">Velvet bean</name>
    <name type="synonym">Dolichos pruriens</name>
    <dbReference type="NCBI Taxonomy" id="157652"/>
    <lineage>
        <taxon>Eukaryota</taxon>
        <taxon>Viridiplantae</taxon>
        <taxon>Streptophyta</taxon>
        <taxon>Embryophyta</taxon>
        <taxon>Tracheophyta</taxon>
        <taxon>Spermatophyta</taxon>
        <taxon>Magnoliopsida</taxon>
        <taxon>eudicotyledons</taxon>
        <taxon>Gunneridae</taxon>
        <taxon>Pentapetalae</taxon>
        <taxon>rosids</taxon>
        <taxon>fabids</taxon>
        <taxon>Fabales</taxon>
        <taxon>Fabaceae</taxon>
        <taxon>Papilionoideae</taxon>
        <taxon>50 kb inversion clade</taxon>
        <taxon>NPAAA clade</taxon>
        <taxon>indigoferoid/millettioid clade</taxon>
        <taxon>Phaseoleae</taxon>
        <taxon>Mucuna</taxon>
    </lineage>
</organism>
<keyword evidence="1" id="KW-0547">Nucleotide-binding</keyword>
<dbReference type="Proteomes" id="UP000257109">
    <property type="component" value="Unassembled WGS sequence"/>
</dbReference>
<protein>
    <submittedName>
        <fullName evidence="3">Heat shock 70 kDa protein</fullName>
    </submittedName>
</protein>
<evidence type="ECO:0000256" key="1">
    <source>
        <dbReference type="ARBA" id="ARBA00022741"/>
    </source>
</evidence>
<name>A0A371GID7_MUCPR</name>
<dbReference type="AlphaFoldDB" id="A0A371GID7"/>
<dbReference type="OrthoDB" id="3789372at2759"/>
<sequence>MISEAEKYKVEDEMYRKKVEAKHSLEQDAYNMKNAIEHKEIKIYGAIECTCQWLQVNMDAKLEDIDNMRSNLASVFYPIIVKMINGVAPGAVGSSSNKNEKKLWLKILAKFALHGVYSTATGDITGLLVAEK</sequence>
<dbReference type="InterPro" id="IPR013126">
    <property type="entry name" value="Hsp_70_fam"/>
</dbReference>
<reference evidence="3" key="1">
    <citation type="submission" date="2018-05" db="EMBL/GenBank/DDBJ databases">
        <title>Draft genome of Mucuna pruriens seed.</title>
        <authorList>
            <person name="Nnadi N.E."/>
            <person name="Vos R."/>
            <person name="Hasami M.H."/>
            <person name="Devisetty U.K."/>
            <person name="Aguiy J.C."/>
        </authorList>
    </citation>
    <scope>NUCLEOTIDE SEQUENCE [LARGE SCALE GENOMIC DNA]</scope>
    <source>
        <strain evidence="3">JCA_2017</strain>
    </source>
</reference>
<dbReference type="GO" id="GO:0140662">
    <property type="term" value="F:ATP-dependent protein folding chaperone"/>
    <property type="evidence" value="ECO:0007669"/>
    <property type="project" value="InterPro"/>
</dbReference>
<gene>
    <name evidence="3" type="primary">HSP70</name>
    <name evidence="3" type="ORF">CR513_27853</name>
</gene>
<dbReference type="GO" id="GO:0005524">
    <property type="term" value="F:ATP binding"/>
    <property type="evidence" value="ECO:0007669"/>
    <property type="project" value="UniProtKB-KW"/>
</dbReference>
<dbReference type="InterPro" id="IPR029048">
    <property type="entry name" value="HSP70_C_sf"/>
</dbReference>
<comment type="caution">
    <text evidence="3">The sequence shown here is derived from an EMBL/GenBank/DDBJ whole genome shotgun (WGS) entry which is preliminary data.</text>
</comment>
<dbReference type="EMBL" id="QJKJ01005436">
    <property type="protein sequence ID" value="RDX90306.1"/>
    <property type="molecule type" value="Genomic_DNA"/>
</dbReference>
<keyword evidence="3" id="KW-0346">Stress response</keyword>
<proteinExistence type="predicted"/>
<dbReference type="STRING" id="157652.A0A371GID7"/>
<dbReference type="Gene3D" id="1.20.1270.10">
    <property type="match status" value="1"/>
</dbReference>
<keyword evidence="2" id="KW-0067">ATP-binding</keyword>
<evidence type="ECO:0000313" key="4">
    <source>
        <dbReference type="Proteomes" id="UP000257109"/>
    </source>
</evidence>
<accession>A0A371GID7</accession>
<dbReference type="SUPFAM" id="SSF100934">
    <property type="entry name" value="Heat shock protein 70kD (HSP70), C-terminal subdomain"/>
    <property type="match status" value="1"/>
</dbReference>